<dbReference type="Proteomes" id="UP000003477">
    <property type="component" value="Unassembled WGS sequence"/>
</dbReference>
<comment type="caution">
    <text evidence="1">The sequence shown here is derived from an EMBL/GenBank/DDBJ whole genome shotgun (WGS) entry which is preliminary data.</text>
</comment>
<gene>
    <name evidence="1" type="ORF">CWATWH0003_B326</name>
</gene>
<protein>
    <submittedName>
        <fullName evidence="1">Uncharacterized protein</fullName>
    </submittedName>
</protein>
<reference evidence="1 2" key="1">
    <citation type="journal article" date="2011" name="Front. Microbiol.">
        <title>Two Strains of Crocosphaera watsonii with Highly Conserved Genomes are Distinguished by Strain-Specific Features.</title>
        <authorList>
            <person name="Bench S.R."/>
            <person name="Ilikchyan I.N."/>
            <person name="Tripp H.J."/>
            <person name="Zehr J.P."/>
        </authorList>
    </citation>
    <scope>NUCLEOTIDE SEQUENCE [LARGE SCALE GENOMIC DNA]</scope>
    <source>
        <strain evidence="1 2">WH 0003</strain>
    </source>
</reference>
<dbReference type="EMBL" id="AESD01001119">
    <property type="protein sequence ID" value="EHJ09244.1"/>
    <property type="molecule type" value="Genomic_DNA"/>
</dbReference>
<name>G5JEY9_CROWT</name>
<proteinExistence type="predicted"/>
<evidence type="ECO:0000313" key="1">
    <source>
        <dbReference type="EMBL" id="EHJ09244.1"/>
    </source>
</evidence>
<organism evidence="1 2">
    <name type="scientific">Crocosphaera watsonii WH 0003</name>
    <dbReference type="NCBI Taxonomy" id="423471"/>
    <lineage>
        <taxon>Bacteria</taxon>
        <taxon>Bacillati</taxon>
        <taxon>Cyanobacteriota</taxon>
        <taxon>Cyanophyceae</taxon>
        <taxon>Oscillatoriophycideae</taxon>
        <taxon>Chroococcales</taxon>
        <taxon>Aphanothecaceae</taxon>
        <taxon>Crocosphaera</taxon>
    </lineage>
</organism>
<dbReference type="AlphaFoldDB" id="G5JEY9"/>
<sequence>MSGSIHFVNGEISGIGSSLFCRSLIEYLKKSTDLDLTIIDLEPICVIGKTYASQYYSQTSEALISEKSIFDDDLELEIPTIKLSSGAVGIEQGDLIYELAYQGKTVIVNLPSRSYESVHNWLQLADIVELSKQTKVQIWQWFTTNGSADSMDILSKLYQIYAHSFNYVIIKNEGDYPRIQNSWFSWKNNIELQAYIETFPTYQLMMPSLSLPDYRWDILSQNCLSFTTAKSHGHSAVTILEKQKIHTWLNTMFNQLSSIPFNQFDDLSEFSAFDDDDLFSDDTDDDFDENELSFLF</sequence>
<accession>G5JEY9</accession>
<evidence type="ECO:0000313" key="2">
    <source>
        <dbReference type="Proteomes" id="UP000003477"/>
    </source>
</evidence>
<dbReference type="GeneID" id="88769275"/>
<dbReference type="RefSeq" id="WP_007313703.1">
    <property type="nucleotide sequence ID" value="NZ_AESD01001119.1"/>
</dbReference>
<dbReference type="PATRIC" id="fig|423471.3.peg.5590"/>